<keyword evidence="2" id="KW-0808">Transferase</keyword>
<evidence type="ECO:0000313" key="3">
    <source>
        <dbReference type="Proteomes" id="UP000655751"/>
    </source>
</evidence>
<accession>A0A931IIW5</accession>
<feature type="region of interest" description="Disordered" evidence="1">
    <location>
        <begin position="250"/>
        <end position="282"/>
    </location>
</feature>
<gene>
    <name evidence="2" type="ORF">IT779_33195</name>
</gene>
<dbReference type="AlphaFoldDB" id="A0A931IIW5"/>
<dbReference type="EMBL" id="JADMLG010000021">
    <property type="protein sequence ID" value="MBH0781141.1"/>
    <property type="molecule type" value="Genomic_DNA"/>
</dbReference>
<dbReference type="RefSeq" id="WP_196153442.1">
    <property type="nucleotide sequence ID" value="NZ_JADMLG010000021.1"/>
</dbReference>
<dbReference type="InterPro" id="IPR029063">
    <property type="entry name" value="SAM-dependent_MTases_sf"/>
</dbReference>
<keyword evidence="2" id="KW-0489">Methyltransferase</keyword>
<comment type="caution">
    <text evidence="2">The sequence shown here is derived from an EMBL/GenBank/DDBJ whole genome shotgun (WGS) entry which is preliminary data.</text>
</comment>
<keyword evidence="3" id="KW-1185">Reference proteome</keyword>
<feature type="compositionally biased region" description="Basic and acidic residues" evidence="1">
    <location>
        <begin position="250"/>
        <end position="264"/>
    </location>
</feature>
<dbReference type="SUPFAM" id="SSF53335">
    <property type="entry name" value="S-adenosyl-L-methionine-dependent methyltransferases"/>
    <property type="match status" value="1"/>
</dbReference>
<evidence type="ECO:0000313" key="2">
    <source>
        <dbReference type="EMBL" id="MBH0781141.1"/>
    </source>
</evidence>
<dbReference type="Pfam" id="PF04672">
    <property type="entry name" value="Methyltransf_19"/>
    <property type="match status" value="1"/>
</dbReference>
<protein>
    <submittedName>
        <fullName evidence="2">SAM-dependent methyltransferase</fullName>
    </submittedName>
</protein>
<dbReference type="Gene3D" id="3.40.50.150">
    <property type="entry name" value="Vaccinia Virus protein VP39"/>
    <property type="match status" value="1"/>
</dbReference>
<evidence type="ECO:0000256" key="1">
    <source>
        <dbReference type="SAM" id="MobiDB-lite"/>
    </source>
</evidence>
<dbReference type="GO" id="GO:0032259">
    <property type="term" value="P:methylation"/>
    <property type="evidence" value="ECO:0007669"/>
    <property type="project" value="UniProtKB-KW"/>
</dbReference>
<proteinExistence type="predicted"/>
<sequence length="282" mass="31609">MTEEFVPRETDPRVPSSARIYHYYLTSEPVFDSDAVFAERMFEIVPWADEWAHHNRNFLRRAVSFMAEQGIRQFLDIGSGLPTGGNTHDIARAIDPKSRVVYVDLDLEAVDRAHDLLAAQDVLDTTAVIEGDLRTPQHLLDHPDTRRLLDFSEPIGLLIVSVLPFVPDEDRPGELIAHLRDQLPSGSYVALSHASMAEAPAEILDKLQEANTLYQQTSDPITSRNREEFTRLLDGFELVEPGVVFAPDWRPDEKGAVDPQDPARRCNFAAIGRKPTTADQGS</sequence>
<dbReference type="PIRSF" id="PIRSF017393">
    <property type="entry name" value="MTase_SAV2177"/>
    <property type="match status" value="1"/>
</dbReference>
<organism evidence="2 3">
    <name type="scientific">Nocardia bovistercoris</name>
    <dbReference type="NCBI Taxonomy" id="2785916"/>
    <lineage>
        <taxon>Bacteria</taxon>
        <taxon>Bacillati</taxon>
        <taxon>Actinomycetota</taxon>
        <taxon>Actinomycetes</taxon>
        <taxon>Mycobacteriales</taxon>
        <taxon>Nocardiaceae</taxon>
        <taxon>Nocardia</taxon>
    </lineage>
</organism>
<dbReference type="GO" id="GO:0008168">
    <property type="term" value="F:methyltransferase activity"/>
    <property type="evidence" value="ECO:0007669"/>
    <property type="project" value="UniProtKB-KW"/>
</dbReference>
<reference evidence="2" key="1">
    <citation type="submission" date="2020-11" db="EMBL/GenBank/DDBJ databases">
        <title>Nocardia NEAU-351.nov., a novel actinomycete isolated from the cow dung.</title>
        <authorList>
            <person name="Zhang X."/>
        </authorList>
    </citation>
    <scope>NUCLEOTIDE SEQUENCE</scope>
    <source>
        <strain evidence="2">NEAU-351</strain>
    </source>
</reference>
<name>A0A931IIW5_9NOCA</name>
<dbReference type="Proteomes" id="UP000655751">
    <property type="component" value="Unassembled WGS sequence"/>
</dbReference>
<dbReference type="InterPro" id="IPR006764">
    <property type="entry name" value="SAM_dep_MeTrfase_SAV2177_type"/>
</dbReference>